<dbReference type="STRING" id="284590.Q6CY78"/>
<proteinExistence type="predicted"/>
<dbReference type="SUPFAM" id="SSF52047">
    <property type="entry name" value="RNI-like"/>
    <property type="match status" value="1"/>
</dbReference>
<reference evidence="2 3" key="1">
    <citation type="journal article" date="2004" name="Nature">
        <title>Genome evolution in yeasts.</title>
        <authorList>
            <consortium name="Genolevures"/>
            <person name="Dujon B."/>
            <person name="Sherman D."/>
            <person name="Fischer G."/>
            <person name="Durrens P."/>
            <person name="Casaregola S."/>
            <person name="Lafontaine I."/>
            <person name="de Montigny J."/>
            <person name="Marck C."/>
            <person name="Neuveglise C."/>
            <person name="Talla E."/>
            <person name="Goffard N."/>
            <person name="Frangeul L."/>
            <person name="Aigle M."/>
            <person name="Anthouard V."/>
            <person name="Babour A."/>
            <person name="Barbe V."/>
            <person name="Barnay S."/>
            <person name="Blanchin S."/>
            <person name="Beckerich J.M."/>
            <person name="Beyne E."/>
            <person name="Bleykasten C."/>
            <person name="Boisrame A."/>
            <person name="Boyer J."/>
            <person name="Cattolico L."/>
            <person name="Confanioleri F."/>
            <person name="de Daruvar A."/>
            <person name="Despons L."/>
            <person name="Fabre E."/>
            <person name="Fairhead C."/>
            <person name="Ferry-Dumazet H."/>
            <person name="Groppi A."/>
            <person name="Hantraye F."/>
            <person name="Hennequin C."/>
            <person name="Jauniaux N."/>
            <person name="Joyet P."/>
            <person name="Kachouri R."/>
            <person name="Kerrest A."/>
            <person name="Koszul R."/>
            <person name="Lemaire M."/>
            <person name="Lesur I."/>
            <person name="Ma L."/>
            <person name="Muller H."/>
            <person name="Nicaud J.M."/>
            <person name="Nikolski M."/>
            <person name="Oztas S."/>
            <person name="Ozier-Kalogeropoulos O."/>
            <person name="Pellenz S."/>
            <person name="Potier S."/>
            <person name="Richard G.F."/>
            <person name="Straub M.L."/>
            <person name="Suleau A."/>
            <person name="Swennene D."/>
            <person name="Tekaia F."/>
            <person name="Wesolowski-Louvel M."/>
            <person name="Westhof E."/>
            <person name="Wirth B."/>
            <person name="Zeniou-Meyer M."/>
            <person name="Zivanovic I."/>
            <person name="Bolotin-Fukuhara M."/>
            <person name="Thierry A."/>
            <person name="Bouchier C."/>
            <person name="Caudron B."/>
            <person name="Scarpelli C."/>
            <person name="Gaillardin C."/>
            <person name="Weissenbach J."/>
            <person name="Wincker P."/>
            <person name="Souciet J.L."/>
        </authorList>
    </citation>
    <scope>NUCLEOTIDE SEQUENCE [LARGE SCALE GENOMIC DNA]</scope>
    <source>
        <strain evidence="3">ATCC 8585 / CBS 2359 / DSM 70799 / NBRC 1267 / NRRL Y-1140 / WM37</strain>
    </source>
</reference>
<keyword evidence="3" id="KW-1185">Reference proteome</keyword>
<dbReference type="FunCoup" id="Q6CY78">
    <property type="interactions" value="94"/>
</dbReference>
<feature type="compositionally biased region" description="Low complexity" evidence="1">
    <location>
        <begin position="686"/>
        <end position="718"/>
    </location>
</feature>
<dbReference type="PANTHER" id="PTHR13318:SF95">
    <property type="entry name" value="F-BOX PROTEIN YLR352W"/>
    <property type="match status" value="1"/>
</dbReference>
<dbReference type="KEGG" id="kla:KLLA0_A02519g"/>
<dbReference type="eggNOG" id="ENOG502R9EV">
    <property type="taxonomic scope" value="Eukaryota"/>
</dbReference>
<sequence>MISETSTMRLPSEIVYEILSYQFKDLMSNDHSATSEKYHSNIKTFLGSNSTVNRTFHHVCRVLIYRYLNFTTARSFHKLLNTLKEDDPGLRKLVEVADFQELTSIGLGRTGEMNRMIKNLTNETLWEFLLLTKNTLREFLASEHIQGDIDERIVHFLLSPGTVLSVVDFCGCSGSVFTKQFVTAVEKMAAHPSSRENFQITCLGLNDCTDIPDNTLSKLLNLLPELQKLDLTHTAIDDGTLINNLPHWKNLTHLSFGECLQLTPRGILEFFSYHPAVTDENNNSTLQWLNVQVHPHTSTWTDTQTLFLLKKLCQYGHNKTLEYLNIGGLPLHYSDDRTLIKTPHYYQCHDSLQFIKLNFPALKSLNIKDTNVPYDRIIQFLSPVHDSDIEVEQKLKFLNISNNSYINRWTIQDPALFTCSDSLVSLELSFDSWQQIENLNDRHELNCFKNKTGRTSIIQDIKNMESVKWKCYIDSSYGRRYWLYKCDPYLNRENIDQAASLTRYDSDGRKIIEIVKQPDFLKFAQNKIMLGCGIVPMNSARRRLIYKDMKPPISRFFNRDGRFATPGTHAMPILSPRLPPGGWRLIRNDDEDTTTEDDASTIEENSPIIHNSFQSLTSIPETRPPLVRENTRDAIYWDRSATSADPTLTESEYENAETDYDYLNDPELQRRRSQMSLFNSYHRSSSKNNLNNNNNGNTSNLTNAFKQHSQSQSQSQTSLPHYLSTPSSEHYKKNDKNKLSADYVYDPNEPEMNKRYRIHYEQLQEYKVFGTVERGMYRYYSLKT</sequence>
<evidence type="ECO:0000313" key="2">
    <source>
        <dbReference type="EMBL" id="CAH02699.1"/>
    </source>
</evidence>
<accession>Q6CY78</accession>
<dbReference type="AlphaFoldDB" id="Q6CY78"/>
<dbReference type="HOGENOM" id="CLU_348554_0_0_1"/>
<feature type="region of interest" description="Disordered" evidence="1">
    <location>
        <begin position="680"/>
        <end position="737"/>
    </location>
</feature>
<organism evidence="2 3">
    <name type="scientific">Kluyveromyces lactis (strain ATCC 8585 / CBS 2359 / DSM 70799 / NBRC 1267 / NRRL Y-1140 / WM37)</name>
    <name type="common">Yeast</name>
    <name type="synonym">Candida sphaerica</name>
    <dbReference type="NCBI Taxonomy" id="284590"/>
    <lineage>
        <taxon>Eukaryota</taxon>
        <taxon>Fungi</taxon>
        <taxon>Dikarya</taxon>
        <taxon>Ascomycota</taxon>
        <taxon>Saccharomycotina</taxon>
        <taxon>Saccharomycetes</taxon>
        <taxon>Saccharomycetales</taxon>
        <taxon>Saccharomycetaceae</taxon>
        <taxon>Kluyveromyces</taxon>
    </lineage>
</organism>
<dbReference type="Gene3D" id="3.80.10.10">
    <property type="entry name" value="Ribonuclease Inhibitor"/>
    <property type="match status" value="1"/>
</dbReference>
<evidence type="ECO:0000313" key="3">
    <source>
        <dbReference type="Proteomes" id="UP000000598"/>
    </source>
</evidence>
<dbReference type="PaxDb" id="284590-Q6CY78"/>
<dbReference type="GO" id="GO:0031146">
    <property type="term" value="P:SCF-dependent proteasomal ubiquitin-dependent protein catabolic process"/>
    <property type="evidence" value="ECO:0007669"/>
    <property type="project" value="TreeGrafter"/>
</dbReference>
<dbReference type="InParanoid" id="Q6CY78"/>
<dbReference type="Proteomes" id="UP000000598">
    <property type="component" value="Chromosome A"/>
</dbReference>
<feature type="compositionally biased region" description="Acidic residues" evidence="1">
    <location>
        <begin position="651"/>
        <end position="664"/>
    </location>
</feature>
<dbReference type="GO" id="GO:0019005">
    <property type="term" value="C:SCF ubiquitin ligase complex"/>
    <property type="evidence" value="ECO:0007669"/>
    <property type="project" value="TreeGrafter"/>
</dbReference>
<feature type="compositionally biased region" description="Polar residues" evidence="1">
    <location>
        <begin position="640"/>
        <end position="650"/>
    </location>
</feature>
<dbReference type="InterPro" id="IPR032675">
    <property type="entry name" value="LRR_dom_sf"/>
</dbReference>
<evidence type="ECO:0000256" key="1">
    <source>
        <dbReference type="SAM" id="MobiDB-lite"/>
    </source>
</evidence>
<dbReference type="EMBL" id="CR382121">
    <property type="protein sequence ID" value="CAH02699.1"/>
    <property type="molecule type" value="Genomic_DNA"/>
</dbReference>
<protein>
    <submittedName>
        <fullName evidence="2">KLLA0A02519p</fullName>
    </submittedName>
</protein>
<dbReference type="PANTHER" id="PTHR13318">
    <property type="entry name" value="PARTNER OF PAIRED, ISOFORM B-RELATED"/>
    <property type="match status" value="1"/>
</dbReference>
<gene>
    <name evidence="2" type="ORF">KLLA0_A02519g</name>
</gene>
<feature type="region of interest" description="Disordered" evidence="1">
    <location>
        <begin position="637"/>
        <end position="664"/>
    </location>
</feature>
<dbReference type="OMA" id="ERGMYRY"/>
<name>Q6CY78_KLULA</name>